<feature type="compositionally biased region" description="Polar residues" evidence="2">
    <location>
        <begin position="354"/>
        <end position="363"/>
    </location>
</feature>
<evidence type="ECO:0000313" key="4">
    <source>
        <dbReference type="Proteomes" id="UP001233999"/>
    </source>
</evidence>
<reference evidence="3" key="1">
    <citation type="journal article" date="2023" name="IScience">
        <title>Live-bearing cockroach genome reveals convergent evolutionary mechanisms linked to viviparity in insects and beyond.</title>
        <authorList>
            <person name="Fouks B."/>
            <person name="Harrison M.C."/>
            <person name="Mikhailova A.A."/>
            <person name="Marchal E."/>
            <person name="English S."/>
            <person name="Carruthers M."/>
            <person name="Jennings E.C."/>
            <person name="Chiamaka E.L."/>
            <person name="Frigard R.A."/>
            <person name="Pippel M."/>
            <person name="Attardo G.M."/>
            <person name="Benoit J.B."/>
            <person name="Bornberg-Bauer E."/>
            <person name="Tobe S.S."/>
        </authorList>
    </citation>
    <scope>NUCLEOTIDE SEQUENCE</scope>
    <source>
        <strain evidence="3">Stay&amp;Tobe</strain>
    </source>
</reference>
<organism evidence="3 4">
    <name type="scientific">Diploptera punctata</name>
    <name type="common">Pacific beetle cockroach</name>
    <dbReference type="NCBI Taxonomy" id="6984"/>
    <lineage>
        <taxon>Eukaryota</taxon>
        <taxon>Metazoa</taxon>
        <taxon>Ecdysozoa</taxon>
        <taxon>Arthropoda</taxon>
        <taxon>Hexapoda</taxon>
        <taxon>Insecta</taxon>
        <taxon>Pterygota</taxon>
        <taxon>Neoptera</taxon>
        <taxon>Polyneoptera</taxon>
        <taxon>Dictyoptera</taxon>
        <taxon>Blattodea</taxon>
        <taxon>Blaberoidea</taxon>
        <taxon>Blaberidae</taxon>
        <taxon>Diplopterinae</taxon>
        <taxon>Diploptera</taxon>
    </lineage>
</organism>
<dbReference type="AlphaFoldDB" id="A0AAD7ZVL1"/>
<keyword evidence="1" id="KW-0175">Coiled coil</keyword>
<keyword evidence="4" id="KW-1185">Reference proteome</keyword>
<proteinExistence type="predicted"/>
<evidence type="ECO:0000313" key="3">
    <source>
        <dbReference type="EMBL" id="KAJ9587734.1"/>
    </source>
</evidence>
<evidence type="ECO:0000256" key="2">
    <source>
        <dbReference type="SAM" id="MobiDB-lite"/>
    </source>
</evidence>
<comment type="caution">
    <text evidence="3">The sequence shown here is derived from an EMBL/GenBank/DDBJ whole genome shotgun (WGS) entry which is preliminary data.</text>
</comment>
<dbReference type="EMBL" id="JASPKZ010006068">
    <property type="protein sequence ID" value="KAJ9587734.1"/>
    <property type="molecule type" value="Genomic_DNA"/>
</dbReference>
<name>A0AAD7ZVL1_DIPPU</name>
<sequence length="370" mass="42698">MNGEGDYEITPLELHNLERQLLELLHELNMKRRLLVETRKELEDALLKQSQLEHKLNEEKHESEAMRLQLEVVATALQQYGEAKSASQAELSRLRVEKEIGIQERDSLRQQCHTFKLENSTLSHQIEELKSQLHCQQLHHDRSSEQEMKVTNYLDKLKNEIQTLERDKKRLERSVSTVEEIVGKLKGSHTHSSFLLEKYAEKQKKYEALIAELRAQISGLKEAMEIQKIFGDNGKTEVEDKTDQYLLELKEFLAAEAKGDDKLTNAYQKSLEAQTLLEKQEKDTKEKLQVQLQEVSKLKDSVKALTKELEEYQESNSKLQEEMKEFKAASIEKDKVECKAEGTQTGDEAVPDITSPSPENESYCSAEKIN</sequence>
<protein>
    <submittedName>
        <fullName evidence="3">Uncharacterized protein</fullName>
    </submittedName>
</protein>
<feature type="region of interest" description="Disordered" evidence="2">
    <location>
        <begin position="337"/>
        <end position="370"/>
    </location>
</feature>
<feature type="coiled-coil region" evidence="1">
    <location>
        <begin position="14"/>
        <end position="69"/>
    </location>
</feature>
<evidence type="ECO:0000256" key="1">
    <source>
        <dbReference type="SAM" id="Coils"/>
    </source>
</evidence>
<dbReference type="Proteomes" id="UP001233999">
    <property type="component" value="Unassembled WGS sequence"/>
</dbReference>
<reference evidence="3" key="2">
    <citation type="submission" date="2023-05" db="EMBL/GenBank/DDBJ databases">
        <authorList>
            <person name="Fouks B."/>
        </authorList>
    </citation>
    <scope>NUCLEOTIDE SEQUENCE</scope>
    <source>
        <strain evidence="3">Stay&amp;Tobe</strain>
        <tissue evidence="3">Testes</tissue>
    </source>
</reference>
<gene>
    <name evidence="3" type="ORF">L9F63_018842</name>
</gene>
<accession>A0AAD7ZVL1</accession>
<feature type="coiled-coil region" evidence="1">
    <location>
        <begin position="147"/>
        <end position="223"/>
    </location>
</feature>